<evidence type="ECO:0000313" key="16">
    <source>
        <dbReference type="EMBL" id="MBC8628523.1"/>
    </source>
</evidence>
<dbReference type="Pfam" id="PF01872">
    <property type="entry name" value="RibD_C"/>
    <property type="match status" value="1"/>
</dbReference>
<reference evidence="16 17" key="1">
    <citation type="submission" date="2020-08" db="EMBL/GenBank/DDBJ databases">
        <title>Genome public.</title>
        <authorList>
            <person name="Liu C."/>
            <person name="Sun Q."/>
        </authorList>
    </citation>
    <scope>NUCLEOTIDE SEQUENCE [LARGE SCALE GENOMIC DNA]</scope>
    <source>
        <strain evidence="16 17">3_YM_SP_D4_24.mj</strain>
    </source>
</reference>
<evidence type="ECO:0000259" key="15">
    <source>
        <dbReference type="PROSITE" id="PS51747"/>
    </source>
</evidence>
<dbReference type="PANTHER" id="PTHR38011:SF7">
    <property type="entry name" value="2,5-DIAMINO-6-RIBOSYLAMINO-4(3H)-PYRIMIDINONE 5'-PHOSPHATE REDUCTASE"/>
    <property type="match status" value="1"/>
</dbReference>
<dbReference type="InterPro" id="IPR011549">
    <property type="entry name" value="RibD_C"/>
</dbReference>
<dbReference type="Proteomes" id="UP000661649">
    <property type="component" value="Unassembled WGS sequence"/>
</dbReference>
<keyword evidence="11" id="KW-0511">Multifunctional enzyme</keyword>
<keyword evidence="9 14" id="KW-0521">NADP</keyword>
<dbReference type="Gene3D" id="3.40.140.10">
    <property type="entry name" value="Cytidine Deaminase, domain 2"/>
    <property type="match status" value="1"/>
</dbReference>
<dbReference type="InterPro" id="IPR004794">
    <property type="entry name" value="Eubact_RibD"/>
</dbReference>
<evidence type="ECO:0000256" key="1">
    <source>
        <dbReference type="ARBA" id="ARBA00002151"/>
    </source>
</evidence>
<dbReference type="NCBIfam" id="TIGR00227">
    <property type="entry name" value="ribD_Cterm"/>
    <property type="match status" value="1"/>
</dbReference>
<sequence length="368" mass="41136">MQKKEYMLRAIELAKQGVGWTSPNPLVGAVIVKDGRIIGEGYHEKYGELHAERNAIKHLKESAEGATIYVTLEPCCHYGKQPPCTEAIAEAGIKKVVIGSRDPNPLVAGKGVRFLRAQGIEVEEDFMREECDELNPVFFHFIQMKRPYIVMKYAMTMDGKIATKTGKSKWITSEQSRKIVHEMRDQYTAIMAGIGTVLKDDPMLNTRIEGKKSPIRIICDSKLQIPLESKICQSAKEYPTIIACADAEQEKKADLEMLGVQVLEVSKEGRVDLKKLIEILGEQKIDSILLEGGGTLNESMLRENLVNEVHVFLAPKIFGGKGAPSPVEGCGICEVKDAKEFYLQDIRKIGEDVQLTYRKEVPKCLQEL</sequence>
<dbReference type="Gene3D" id="3.40.430.10">
    <property type="entry name" value="Dihydrofolate Reductase, subunit A"/>
    <property type="match status" value="1"/>
</dbReference>
<evidence type="ECO:0000256" key="4">
    <source>
        <dbReference type="ARBA" id="ARBA00005259"/>
    </source>
</evidence>
<dbReference type="PROSITE" id="PS00903">
    <property type="entry name" value="CYT_DCMP_DEAMINASES_1"/>
    <property type="match status" value="1"/>
</dbReference>
<dbReference type="GO" id="GO:0008835">
    <property type="term" value="F:diaminohydroxyphosphoribosylaminopyrimidine deaminase activity"/>
    <property type="evidence" value="ECO:0007669"/>
    <property type="project" value="UniProtKB-EC"/>
</dbReference>
<dbReference type="SUPFAM" id="SSF53927">
    <property type="entry name" value="Cytidine deaminase-like"/>
    <property type="match status" value="1"/>
</dbReference>
<comment type="similarity">
    <text evidence="4 14">In the N-terminal section; belongs to the cytidine and deoxycytidylate deaminase family.</text>
</comment>
<dbReference type="CDD" id="cd01284">
    <property type="entry name" value="Riboflavin_deaminase-reductase"/>
    <property type="match status" value="1"/>
</dbReference>
<keyword evidence="7 14" id="KW-0479">Metal-binding</keyword>
<comment type="cofactor">
    <cofactor evidence="14">
        <name>Zn(2+)</name>
        <dbReference type="ChEBI" id="CHEBI:29105"/>
    </cofactor>
    <text evidence="14">Binds 1 zinc ion.</text>
</comment>
<keyword evidence="6 14" id="KW-0686">Riboflavin biosynthesis</keyword>
<evidence type="ECO:0000256" key="12">
    <source>
        <dbReference type="ARBA" id="ARBA00049861"/>
    </source>
</evidence>
<comment type="catalytic activity">
    <reaction evidence="12 14">
        <text>5-amino-6-(5-phospho-D-ribitylamino)uracil + NADP(+) = 5-amino-6-(5-phospho-D-ribosylamino)uracil + NADPH + H(+)</text>
        <dbReference type="Rhea" id="RHEA:17845"/>
        <dbReference type="ChEBI" id="CHEBI:15378"/>
        <dbReference type="ChEBI" id="CHEBI:57783"/>
        <dbReference type="ChEBI" id="CHEBI:58349"/>
        <dbReference type="ChEBI" id="CHEBI:58421"/>
        <dbReference type="ChEBI" id="CHEBI:58453"/>
        <dbReference type="EC" id="1.1.1.193"/>
    </reaction>
</comment>
<dbReference type="PROSITE" id="PS51747">
    <property type="entry name" value="CYT_DCMP_DEAMINASES_2"/>
    <property type="match status" value="1"/>
</dbReference>
<evidence type="ECO:0000256" key="5">
    <source>
        <dbReference type="ARBA" id="ARBA00007417"/>
    </source>
</evidence>
<dbReference type="InterPro" id="IPR002734">
    <property type="entry name" value="RibDG_C"/>
</dbReference>
<evidence type="ECO:0000256" key="3">
    <source>
        <dbReference type="ARBA" id="ARBA00004910"/>
    </source>
</evidence>
<evidence type="ECO:0000256" key="10">
    <source>
        <dbReference type="ARBA" id="ARBA00023002"/>
    </source>
</evidence>
<comment type="catalytic activity">
    <reaction evidence="13 14">
        <text>2,5-diamino-6-hydroxy-4-(5-phosphoribosylamino)-pyrimidine + H2O + H(+) = 5-amino-6-(5-phospho-D-ribosylamino)uracil + NH4(+)</text>
        <dbReference type="Rhea" id="RHEA:21868"/>
        <dbReference type="ChEBI" id="CHEBI:15377"/>
        <dbReference type="ChEBI" id="CHEBI:15378"/>
        <dbReference type="ChEBI" id="CHEBI:28938"/>
        <dbReference type="ChEBI" id="CHEBI:58453"/>
        <dbReference type="ChEBI" id="CHEBI:58614"/>
        <dbReference type="EC" id="3.5.4.26"/>
    </reaction>
</comment>
<dbReference type="InterPro" id="IPR002125">
    <property type="entry name" value="CMP_dCMP_dom"/>
</dbReference>
<keyword evidence="8 14" id="KW-0862">Zinc</keyword>
<organism evidence="16 17">
    <name type="scientific">Blautia stercoris</name>
    <dbReference type="NCBI Taxonomy" id="871664"/>
    <lineage>
        <taxon>Bacteria</taxon>
        <taxon>Bacillati</taxon>
        <taxon>Bacillota</taxon>
        <taxon>Clostridia</taxon>
        <taxon>Lachnospirales</taxon>
        <taxon>Lachnospiraceae</taxon>
        <taxon>Blautia</taxon>
    </lineage>
</organism>
<evidence type="ECO:0000256" key="6">
    <source>
        <dbReference type="ARBA" id="ARBA00022619"/>
    </source>
</evidence>
<proteinExistence type="inferred from homology"/>
<dbReference type="PIRSF" id="PIRSF006769">
    <property type="entry name" value="RibD"/>
    <property type="match status" value="1"/>
</dbReference>
<dbReference type="InterPro" id="IPR016193">
    <property type="entry name" value="Cytidine_deaminase-like"/>
</dbReference>
<evidence type="ECO:0000256" key="13">
    <source>
        <dbReference type="ARBA" id="ARBA00049886"/>
    </source>
</evidence>
<evidence type="ECO:0000256" key="11">
    <source>
        <dbReference type="ARBA" id="ARBA00023268"/>
    </source>
</evidence>
<dbReference type="InterPro" id="IPR024072">
    <property type="entry name" value="DHFR-like_dom_sf"/>
</dbReference>
<evidence type="ECO:0000256" key="2">
    <source>
        <dbReference type="ARBA" id="ARBA00004882"/>
    </source>
</evidence>
<comment type="pathway">
    <text evidence="3 14">Cofactor biosynthesis; riboflavin biosynthesis; 5-amino-6-(D-ribitylamino)uracil from GTP: step 3/4.</text>
</comment>
<gene>
    <name evidence="16" type="primary">ribD</name>
    <name evidence="16" type="ORF">H8712_07830</name>
</gene>
<evidence type="ECO:0000256" key="8">
    <source>
        <dbReference type="ARBA" id="ARBA00022833"/>
    </source>
</evidence>
<name>A0ABR7PAS3_9FIRM</name>
<evidence type="ECO:0000256" key="7">
    <source>
        <dbReference type="ARBA" id="ARBA00022723"/>
    </source>
</evidence>
<evidence type="ECO:0000313" key="17">
    <source>
        <dbReference type="Proteomes" id="UP000661649"/>
    </source>
</evidence>
<evidence type="ECO:0000256" key="14">
    <source>
        <dbReference type="PIRNR" id="PIRNR006769"/>
    </source>
</evidence>
<protein>
    <recommendedName>
        <fullName evidence="14">Riboflavin biosynthesis protein RibD</fullName>
    </recommendedName>
    <domain>
        <recommendedName>
            <fullName evidence="14">Diaminohydroxyphosphoribosylaminopyrimidine deaminase</fullName>
            <shortName evidence="14">DRAP deaminase</shortName>
            <ecNumber evidence="14">3.5.4.26</ecNumber>
        </recommendedName>
        <alternativeName>
            <fullName evidence="14">Riboflavin-specific deaminase</fullName>
        </alternativeName>
    </domain>
    <domain>
        <recommendedName>
            <fullName evidence="14">5-amino-6-(5-phosphoribosylamino)uracil reductase</fullName>
            <ecNumber evidence="14">1.1.1.193</ecNumber>
        </recommendedName>
        <alternativeName>
            <fullName evidence="14">HTP reductase</fullName>
        </alternativeName>
    </domain>
</protein>
<dbReference type="InterPro" id="IPR050765">
    <property type="entry name" value="Riboflavin_Biosynth_HTPR"/>
</dbReference>
<dbReference type="InterPro" id="IPR016192">
    <property type="entry name" value="APOBEC/CMP_deaminase_Zn-bd"/>
</dbReference>
<dbReference type="EC" id="1.1.1.193" evidence="14"/>
<keyword evidence="10 14" id="KW-0560">Oxidoreductase</keyword>
<dbReference type="PANTHER" id="PTHR38011">
    <property type="entry name" value="DIHYDROFOLATE REDUCTASE FAMILY PROTEIN (AFU_ORTHOLOGUE AFUA_8G06820)"/>
    <property type="match status" value="1"/>
</dbReference>
<feature type="domain" description="CMP/dCMP-type deaminase" evidence="15">
    <location>
        <begin position="1"/>
        <end position="123"/>
    </location>
</feature>
<comment type="similarity">
    <text evidence="5 14">In the C-terminal section; belongs to the HTP reductase family.</text>
</comment>
<dbReference type="RefSeq" id="WP_187558589.1">
    <property type="nucleotide sequence ID" value="NZ_JACRTP010000003.1"/>
</dbReference>
<evidence type="ECO:0000256" key="9">
    <source>
        <dbReference type="ARBA" id="ARBA00022857"/>
    </source>
</evidence>
<comment type="pathway">
    <text evidence="2 14">Cofactor biosynthesis; riboflavin biosynthesis; 5-amino-6-(D-ribitylamino)uracil from GTP: step 2/4.</text>
</comment>
<comment type="function">
    <text evidence="1 14">Converts 2,5-diamino-6-(ribosylamino)-4(3h)-pyrimidinone 5'-phosphate into 5-amino-6-(ribosylamino)-2,4(1h,3h)-pyrimidinedione 5'-phosphate.</text>
</comment>
<keyword evidence="14 16" id="KW-0378">Hydrolase</keyword>
<dbReference type="GO" id="GO:0008703">
    <property type="term" value="F:5-amino-6-(5-phosphoribosylamino)uracil reductase activity"/>
    <property type="evidence" value="ECO:0007669"/>
    <property type="project" value="UniProtKB-EC"/>
</dbReference>
<dbReference type="Pfam" id="PF00383">
    <property type="entry name" value="dCMP_cyt_deam_1"/>
    <property type="match status" value="1"/>
</dbReference>
<keyword evidence="17" id="KW-1185">Reference proteome</keyword>
<dbReference type="SUPFAM" id="SSF53597">
    <property type="entry name" value="Dihydrofolate reductase-like"/>
    <property type="match status" value="1"/>
</dbReference>
<dbReference type="NCBIfam" id="TIGR00326">
    <property type="entry name" value="eubact_ribD"/>
    <property type="match status" value="1"/>
</dbReference>
<dbReference type="EMBL" id="JACRTP010000003">
    <property type="protein sequence ID" value="MBC8628523.1"/>
    <property type="molecule type" value="Genomic_DNA"/>
</dbReference>
<dbReference type="EC" id="3.5.4.26" evidence="14"/>
<comment type="caution">
    <text evidence="16">The sequence shown here is derived from an EMBL/GenBank/DDBJ whole genome shotgun (WGS) entry which is preliminary data.</text>
</comment>
<accession>A0ABR7PAS3</accession>